<reference evidence="2 3" key="1">
    <citation type="submission" date="2016-08" db="EMBL/GenBank/DDBJ databases">
        <title>Whole genome sequence of Mesorhizobium sp. strain UASWS1009 isolated from industrial sewage.</title>
        <authorList>
            <person name="Crovadore J."/>
            <person name="Calmin G."/>
            <person name="Chablais R."/>
            <person name="Cochard B."/>
            <person name="Lefort F."/>
        </authorList>
    </citation>
    <scope>NUCLEOTIDE SEQUENCE [LARGE SCALE GENOMIC DNA]</scope>
    <source>
        <strain evidence="2 3">UASWS1009</strain>
    </source>
</reference>
<sequence>MQNPVLNFSPADVGEPTSDREERRLKKRTRLRARGVRSMTQAELANSVGGFFKFLDKEFDRRSREKADVKSMYQRVFRGVPDTFSAFQNVKPIRQPACNHLEECYRSLDKAGENIEGLVASFRTIEPYLNWYTHFVHSDSPTPTDEYAEAIILGPTGLVWSDKVEVGISVMAPRARYPDHRHPPEELYIALSKGDWRQEDMPWFEPGVGGLVYNTGNMRHSMRSGPVPLFSVWCMTLSAEL</sequence>
<dbReference type="OrthoDB" id="9083851at2"/>
<dbReference type="STRING" id="1566387.QV13_07750"/>
<organism evidence="2 3">
    <name type="scientific">Mesorhizobium hungaricum</name>
    <dbReference type="NCBI Taxonomy" id="1566387"/>
    <lineage>
        <taxon>Bacteria</taxon>
        <taxon>Pseudomonadati</taxon>
        <taxon>Pseudomonadota</taxon>
        <taxon>Alphaproteobacteria</taxon>
        <taxon>Hyphomicrobiales</taxon>
        <taxon>Phyllobacteriaceae</taxon>
        <taxon>Mesorhizobium</taxon>
    </lineage>
</organism>
<dbReference type="Gene3D" id="2.60.120.10">
    <property type="entry name" value="Jelly Rolls"/>
    <property type="match status" value="1"/>
</dbReference>
<evidence type="ECO:0000256" key="1">
    <source>
        <dbReference type="SAM" id="MobiDB-lite"/>
    </source>
</evidence>
<dbReference type="InterPro" id="IPR014710">
    <property type="entry name" value="RmlC-like_jellyroll"/>
</dbReference>
<dbReference type="Proteomes" id="UP000094412">
    <property type="component" value="Unassembled WGS sequence"/>
</dbReference>
<dbReference type="InterPro" id="IPR031723">
    <property type="entry name" value="DMSP_lyase"/>
</dbReference>
<keyword evidence="3" id="KW-1185">Reference proteome</keyword>
<dbReference type="GO" id="GO:0047869">
    <property type="term" value="F:dimethylpropiothetin dethiomethylase activity"/>
    <property type="evidence" value="ECO:0007669"/>
    <property type="project" value="InterPro"/>
</dbReference>
<evidence type="ECO:0000313" key="2">
    <source>
        <dbReference type="EMBL" id="OCX21537.1"/>
    </source>
</evidence>
<gene>
    <name evidence="2" type="ORF">QV13_07750</name>
</gene>
<accession>A0A1C2E3E9</accession>
<evidence type="ECO:0000313" key="3">
    <source>
        <dbReference type="Proteomes" id="UP000094412"/>
    </source>
</evidence>
<feature type="region of interest" description="Disordered" evidence="1">
    <location>
        <begin position="1"/>
        <end position="24"/>
    </location>
</feature>
<name>A0A1C2E3E9_9HYPH</name>
<dbReference type="AlphaFoldDB" id="A0A1C2E3E9"/>
<protein>
    <submittedName>
        <fullName evidence="2">Uncharacterized protein</fullName>
    </submittedName>
</protein>
<dbReference type="InterPro" id="IPR011051">
    <property type="entry name" value="RmlC_Cupin_sf"/>
</dbReference>
<dbReference type="SUPFAM" id="SSF51182">
    <property type="entry name" value="RmlC-like cupins"/>
    <property type="match status" value="1"/>
</dbReference>
<comment type="caution">
    <text evidence="2">The sequence shown here is derived from an EMBL/GenBank/DDBJ whole genome shotgun (WGS) entry which is preliminary data.</text>
</comment>
<proteinExistence type="predicted"/>
<dbReference type="Pfam" id="PF16867">
    <property type="entry name" value="DMSP_lyase"/>
    <property type="match status" value="1"/>
</dbReference>
<dbReference type="EMBL" id="MDEO01000028">
    <property type="protein sequence ID" value="OCX21537.1"/>
    <property type="molecule type" value="Genomic_DNA"/>
</dbReference>